<organism evidence="4 5">
    <name type="scientific">Evansella cellulosilytica (strain ATCC 21833 / DSM 2522 / FERM P-1141 / JCM 9156 / N-4)</name>
    <name type="common">Bacillus cellulosilyticus</name>
    <dbReference type="NCBI Taxonomy" id="649639"/>
    <lineage>
        <taxon>Bacteria</taxon>
        <taxon>Bacillati</taxon>
        <taxon>Bacillota</taxon>
        <taxon>Bacilli</taxon>
        <taxon>Bacillales</taxon>
        <taxon>Bacillaceae</taxon>
        <taxon>Evansella</taxon>
    </lineage>
</organism>
<dbReference type="KEGG" id="bco:Bcell_0356"/>
<feature type="binding site" evidence="1">
    <location>
        <position position="52"/>
    </location>
    <ligand>
        <name>substrate</name>
    </ligand>
</feature>
<feature type="binding site" evidence="1">
    <location>
        <position position="74"/>
    </location>
    <ligand>
        <name>Mg(2+)</name>
        <dbReference type="ChEBI" id="CHEBI:18420"/>
        <label>4</label>
    </ligand>
</feature>
<evidence type="ECO:0000313" key="4">
    <source>
        <dbReference type="EMBL" id="ADU28642.1"/>
    </source>
</evidence>
<dbReference type="EMBL" id="CP002394">
    <property type="protein sequence ID" value="ADU28642.1"/>
    <property type="molecule type" value="Genomic_DNA"/>
</dbReference>
<keyword evidence="1" id="KW-0479">Metal-binding</keyword>
<evidence type="ECO:0000313" key="5">
    <source>
        <dbReference type="Proteomes" id="UP000001401"/>
    </source>
</evidence>
<name>E6TVT3_EVAC2</name>
<dbReference type="GO" id="GO:0000287">
    <property type="term" value="F:magnesium ion binding"/>
    <property type="evidence" value="ECO:0007669"/>
    <property type="project" value="UniProtKB-UniRule"/>
</dbReference>
<feature type="binding site" evidence="1">
    <location>
        <position position="74"/>
    </location>
    <ligand>
        <name>Mg(2+)</name>
        <dbReference type="ChEBI" id="CHEBI:18420"/>
        <label>3</label>
    </ligand>
</feature>
<dbReference type="UniPathway" id="UPA00060">
    <property type="reaction ID" value="UER00142"/>
</dbReference>
<feature type="domain" description="PurM-like C-terminal" evidence="3">
    <location>
        <begin position="155"/>
        <end position="308"/>
    </location>
</feature>
<accession>E6TVT3</accession>
<feature type="domain" description="PurM-like N-terminal" evidence="2">
    <location>
        <begin position="26"/>
        <end position="141"/>
    </location>
</feature>
<protein>
    <recommendedName>
        <fullName evidence="1">Thiamine-monophosphate kinase</fullName>
        <shortName evidence="1">TMP kinase</shortName>
        <shortName evidence="1">Thiamine-phosphate kinase</shortName>
        <ecNumber evidence="1">2.7.4.16</ecNumber>
    </recommendedName>
</protein>
<dbReference type="SUPFAM" id="SSF55326">
    <property type="entry name" value="PurM N-terminal domain-like"/>
    <property type="match status" value="1"/>
</dbReference>
<dbReference type="GO" id="GO:0005524">
    <property type="term" value="F:ATP binding"/>
    <property type="evidence" value="ECO:0007669"/>
    <property type="project" value="UniProtKB-UniRule"/>
</dbReference>
<feature type="binding site" evidence="1">
    <location>
        <position position="74"/>
    </location>
    <ligand>
        <name>Mg(2+)</name>
        <dbReference type="ChEBI" id="CHEBI:18420"/>
        <label>2</label>
    </ligand>
</feature>
<dbReference type="OrthoDB" id="9802811at2"/>
<dbReference type="AlphaFoldDB" id="E6TVT3"/>
<comment type="similarity">
    <text evidence="1">Belongs to the thiamine-monophosphate kinase family.</text>
</comment>
<dbReference type="NCBIfam" id="TIGR01379">
    <property type="entry name" value="thiL"/>
    <property type="match status" value="1"/>
</dbReference>
<dbReference type="InterPro" id="IPR016188">
    <property type="entry name" value="PurM-like_N"/>
</dbReference>
<feature type="binding site" evidence="1">
    <location>
        <position position="45"/>
    </location>
    <ligand>
        <name>Mg(2+)</name>
        <dbReference type="ChEBI" id="CHEBI:18420"/>
        <label>1</label>
    </ligand>
</feature>
<comment type="miscellaneous">
    <text evidence="1">Reaction mechanism of ThiL seems to utilize a direct, inline transfer of the gamma-phosphate of ATP to TMP rather than a phosphorylated enzyme intermediate.</text>
</comment>
<dbReference type="CDD" id="cd02194">
    <property type="entry name" value="ThiL"/>
    <property type="match status" value="1"/>
</dbReference>
<dbReference type="GO" id="GO:0009030">
    <property type="term" value="F:thiamine-phosphate kinase activity"/>
    <property type="evidence" value="ECO:0007669"/>
    <property type="project" value="UniProtKB-UniRule"/>
</dbReference>
<dbReference type="HAMAP" id="MF_02128">
    <property type="entry name" value="TMP_kinase"/>
    <property type="match status" value="1"/>
</dbReference>
<evidence type="ECO:0000256" key="1">
    <source>
        <dbReference type="HAMAP-Rule" id="MF_02128"/>
    </source>
</evidence>
<dbReference type="Gene3D" id="3.30.1330.10">
    <property type="entry name" value="PurM-like, N-terminal domain"/>
    <property type="match status" value="1"/>
</dbReference>
<dbReference type="InterPro" id="IPR036676">
    <property type="entry name" value="PurM-like_C_sf"/>
</dbReference>
<feature type="binding site" evidence="1">
    <location>
        <position position="149"/>
    </location>
    <ligand>
        <name>ATP</name>
        <dbReference type="ChEBI" id="CHEBI:30616"/>
    </ligand>
</feature>
<dbReference type="Pfam" id="PF00586">
    <property type="entry name" value="AIRS"/>
    <property type="match status" value="1"/>
</dbReference>
<dbReference type="RefSeq" id="WP_013486983.1">
    <property type="nucleotide sequence ID" value="NC_014829.1"/>
</dbReference>
<keyword evidence="5" id="KW-1185">Reference proteome</keyword>
<comment type="caution">
    <text evidence="1">Lacks conserved residue(s) required for the propagation of feature annotation.</text>
</comment>
<sequence>MNNEVNWIRGITPNKHHQQQLKVGIGDDAAIYGHDKKMESVVAVDTMVEGIHFTKQTMPMKSIGHKALAVNISDIAAMGAIPQYYLVSIAIPKTSWKKKELNDIYNGMNELATVWSMDLIGGDTVSTNDALVISVTVIGKVEKERRLLRSNARCGDVVFVTGELGLSAYGLQALLEKGYENIDDDELLPYLQAHQKPDPHVRAGRLLANCGYRIALNDISDGLASEAKEIADASQVTVELDWAAIPTTNKLKEYPQEKQEEWLLYGGEDFKLVGTIGKENWEKLKAAFQAHSLPIFKIGSILTGNSEVLLKKENKREVLKKTGYGHL</sequence>
<dbReference type="GO" id="GO:0009228">
    <property type="term" value="P:thiamine biosynthetic process"/>
    <property type="evidence" value="ECO:0007669"/>
    <property type="project" value="UniProtKB-KW"/>
</dbReference>
<feature type="binding site" evidence="1">
    <location>
        <position position="221"/>
    </location>
    <ligand>
        <name>Mg(2+)</name>
        <dbReference type="ChEBI" id="CHEBI:18420"/>
        <label>5</label>
    </ligand>
</feature>
<dbReference type="Pfam" id="PF02769">
    <property type="entry name" value="AIRS_C"/>
    <property type="match status" value="1"/>
</dbReference>
<feature type="binding site" evidence="1">
    <location>
        <position position="324"/>
    </location>
    <ligand>
        <name>substrate</name>
    </ligand>
</feature>
<feature type="binding site" evidence="1">
    <location>
        <position position="105"/>
    </location>
    <ligand>
        <name>ATP</name>
        <dbReference type="ChEBI" id="CHEBI:30616"/>
    </ligand>
</feature>
<dbReference type="HOGENOM" id="CLU_046964_1_1_9"/>
<feature type="binding site" evidence="1">
    <location>
        <position position="45"/>
    </location>
    <ligand>
        <name>Mg(2+)</name>
        <dbReference type="ChEBI" id="CHEBI:18420"/>
        <label>2</label>
    </ligand>
</feature>
<comment type="catalytic activity">
    <reaction evidence="1">
        <text>thiamine phosphate + ATP = thiamine diphosphate + ADP</text>
        <dbReference type="Rhea" id="RHEA:15913"/>
        <dbReference type="ChEBI" id="CHEBI:30616"/>
        <dbReference type="ChEBI" id="CHEBI:37575"/>
        <dbReference type="ChEBI" id="CHEBI:58937"/>
        <dbReference type="ChEBI" id="CHEBI:456216"/>
        <dbReference type="EC" id="2.7.4.16"/>
    </reaction>
</comment>
<dbReference type="PIRSF" id="PIRSF005303">
    <property type="entry name" value="Thiam_monoph_kin"/>
    <property type="match status" value="1"/>
</dbReference>
<feature type="binding site" evidence="1">
    <location>
        <position position="218"/>
    </location>
    <ligand>
        <name>Mg(2+)</name>
        <dbReference type="ChEBI" id="CHEBI:18420"/>
        <label>3</label>
    </ligand>
</feature>
<comment type="function">
    <text evidence="1">Catalyzes the ATP-dependent phosphorylation of thiamine-monophosphate (TMP) to form thiamine-pyrophosphate (TPP), the active form of vitamin B1.</text>
</comment>
<dbReference type="GO" id="GO:0009229">
    <property type="term" value="P:thiamine diphosphate biosynthetic process"/>
    <property type="evidence" value="ECO:0007669"/>
    <property type="project" value="UniProtKB-UniRule"/>
</dbReference>
<keyword evidence="1" id="KW-0067">ATP-binding</keyword>
<keyword evidence="1" id="KW-0460">Magnesium</keyword>
<dbReference type="Gene3D" id="3.90.650.10">
    <property type="entry name" value="PurM-like C-terminal domain"/>
    <property type="match status" value="1"/>
</dbReference>
<feature type="binding site" evidence="1">
    <location>
        <position position="220"/>
    </location>
    <ligand>
        <name>ATP</name>
        <dbReference type="ChEBI" id="CHEBI:30616"/>
    </ligand>
</feature>
<dbReference type="InterPro" id="IPR010918">
    <property type="entry name" value="PurM-like_C_dom"/>
</dbReference>
<dbReference type="InterPro" id="IPR036921">
    <property type="entry name" value="PurM-like_N_sf"/>
</dbReference>
<feature type="binding site" evidence="1">
    <location>
        <position position="28"/>
    </location>
    <ligand>
        <name>Mg(2+)</name>
        <dbReference type="ChEBI" id="CHEBI:18420"/>
        <label>4</label>
    </ligand>
</feature>
<reference evidence="4 5" key="1">
    <citation type="submission" date="2010-12" db="EMBL/GenBank/DDBJ databases">
        <title>Complete sequence of Bacillus cellulosilyticus DSM 2522.</title>
        <authorList>
            <consortium name="US DOE Joint Genome Institute"/>
            <person name="Lucas S."/>
            <person name="Copeland A."/>
            <person name="Lapidus A."/>
            <person name="Cheng J.-F."/>
            <person name="Bruce D."/>
            <person name="Goodwin L."/>
            <person name="Pitluck S."/>
            <person name="Chertkov O."/>
            <person name="Detter J.C."/>
            <person name="Han C."/>
            <person name="Tapia R."/>
            <person name="Land M."/>
            <person name="Hauser L."/>
            <person name="Jeffries C."/>
            <person name="Kyrpides N."/>
            <person name="Ivanova N."/>
            <person name="Mikhailova N."/>
            <person name="Brumm P."/>
            <person name="Mead D."/>
            <person name="Woyke T."/>
        </authorList>
    </citation>
    <scope>NUCLEOTIDE SEQUENCE [LARGE SCALE GENOMIC DNA]</scope>
    <source>
        <strain evidence="5">ATCC 21833 / DSM 2522 / FERM P-1141 / JCM 9156 / N-4</strain>
    </source>
</reference>
<keyword evidence="1" id="KW-0784">Thiamine biosynthesis</keyword>
<gene>
    <name evidence="1" type="primary">thiL</name>
    <name evidence="4" type="ordered locus">Bcell_0356</name>
</gene>
<keyword evidence="1" id="KW-0547">Nucleotide-binding</keyword>
<dbReference type="PANTHER" id="PTHR30270:SF0">
    <property type="entry name" value="THIAMINE-MONOPHOSPHATE KINASE"/>
    <property type="match status" value="1"/>
</dbReference>
<dbReference type="eggNOG" id="COG0611">
    <property type="taxonomic scope" value="Bacteria"/>
</dbReference>
<dbReference type="InterPro" id="IPR006283">
    <property type="entry name" value="ThiL-like"/>
</dbReference>
<dbReference type="STRING" id="649639.Bcell_0356"/>
<keyword evidence="1 4" id="KW-0418">Kinase</keyword>
<feature type="binding site" evidence="1">
    <location>
        <position position="268"/>
    </location>
    <ligand>
        <name>substrate</name>
    </ligand>
</feature>
<keyword evidence="1 4" id="KW-0808">Transferase</keyword>
<dbReference type="EC" id="2.7.4.16" evidence="1"/>
<dbReference type="PANTHER" id="PTHR30270">
    <property type="entry name" value="THIAMINE-MONOPHOSPHATE KINASE"/>
    <property type="match status" value="1"/>
</dbReference>
<dbReference type="SUPFAM" id="SSF56042">
    <property type="entry name" value="PurM C-terminal domain-like"/>
    <property type="match status" value="1"/>
</dbReference>
<proteinExistence type="inferred from homology"/>
<evidence type="ECO:0000259" key="2">
    <source>
        <dbReference type="Pfam" id="PF00586"/>
    </source>
</evidence>
<evidence type="ECO:0000259" key="3">
    <source>
        <dbReference type="Pfam" id="PF02769"/>
    </source>
</evidence>
<dbReference type="Proteomes" id="UP000001401">
    <property type="component" value="Chromosome"/>
</dbReference>
<feature type="binding site" evidence="1">
    <location>
        <position position="123"/>
    </location>
    <ligand>
        <name>Mg(2+)</name>
        <dbReference type="ChEBI" id="CHEBI:18420"/>
        <label>1</label>
    </ligand>
</feature>
<feature type="binding site" evidence="1">
    <location>
        <position position="28"/>
    </location>
    <ligand>
        <name>Mg(2+)</name>
        <dbReference type="ChEBI" id="CHEBI:18420"/>
        <label>3</label>
    </ligand>
</feature>
<feature type="binding site" evidence="1">
    <location>
        <begin position="122"/>
        <end position="123"/>
    </location>
    <ligand>
        <name>ATP</name>
        <dbReference type="ChEBI" id="CHEBI:30616"/>
    </ligand>
</feature>
<comment type="pathway">
    <text evidence="1">Cofactor biosynthesis; thiamine diphosphate biosynthesis; thiamine diphosphate from thiamine phosphate: step 1/1.</text>
</comment>